<dbReference type="EMBL" id="JAFEMO010000012">
    <property type="protein sequence ID" value="KAH7553822.1"/>
    <property type="molecule type" value="Genomic_DNA"/>
</dbReference>
<feature type="region of interest" description="Disordered" evidence="1">
    <location>
        <begin position="52"/>
        <end position="96"/>
    </location>
</feature>
<feature type="compositionally biased region" description="Basic and acidic residues" evidence="1">
    <location>
        <begin position="72"/>
        <end position="83"/>
    </location>
</feature>
<reference evidence="2 3" key="1">
    <citation type="submission" date="2021-02" db="EMBL/GenBank/DDBJ databases">
        <title>Plant Genome Project.</title>
        <authorList>
            <person name="Zhang R.-G."/>
        </authorList>
    </citation>
    <scope>NUCLEOTIDE SEQUENCE [LARGE SCALE GENOMIC DNA]</scope>
    <source>
        <tissue evidence="2">Leaves</tissue>
    </source>
</reference>
<evidence type="ECO:0000313" key="2">
    <source>
        <dbReference type="EMBL" id="KAH7553822.1"/>
    </source>
</evidence>
<evidence type="ECO:0000256" key="1">
    <source>
        <dbReference type="SAM" id="MobiDB-lite"/>
    </source>
</evidence>
<keyword evidence="3" id="KW-1185">Reference proteome</keyword>
<sequence length="200" mass="22239">MGINFDDEVFALMVLAFFPGSWKTLKISITNTAPNGAVNMELVKGGILNEEMRRRSQASSSSSQPDVLVTDSRGRSQSREQKPRGKSRGKSNKYVNIECHHCKQKGHIKKFYRKFKNEQGKNKGKEVEKDVPSTNGNSTDLELVPPTPVPRQVGDEGQIDEPDEDDALIEVGSEDEEDDVHQPAPTPVASLVPLRRILIE</sequence>
<feature type="region of interest" description="Disordered" evidence="1">
    <location>
        <begin position="117"/>
        <end position="164"/>
    </location>
</feature>
<feature type="compositionally biased region" description="Basic and acidic residues" evidence="1">
    <location>
        <begin position="117"/>
        <end position="131"/>
    </location>
</feature>
<accession>A0ABQ8HBF2</accession>
<proteinExistence type="predicted"/>
<comment type="caution">
    <text evidence="2">The sequence shown here is derived from an EMBL/GenBank/DDBJ whole genome shotgun (WGS) entry which is preliminary data.</text>
</comment>
<dbReference type="Proteomes" id="UP000827721">
    <property type="component" value="Unassembled WGS sequence"/>
</dbReference>
<gene>
    <name evidence="2" type="ORF">JRO89_XS12G0062000</name>
</gene>
<evidence type="ECO:0008006" key="4">
    <source>
        <dbReference type="Google" id="ProtNLM"/>
    </source>
</evidence>
<name>A0ABQ8HBF2_9ROSI</name>
<organism evidence="2 3">
    <name type="scientific">Xanthoceras sorbifolium</name>
    <dbReference type="NCBI Taxonomy" id="99658"/>
    <lineage>
        <taxon>Eukaryota</taxon>
        <taxon>Viridiplantae</taxon>
        <taxon>Streptophyta</taxon>
        <taxon>Embryophyta</taxon>
        <taxon>Tracheophyta</taxon>
        <taxon>Spermatophyta</taxon>
        <taxon>Magnoliopsida</taxon>
        <taxon>eudicotyledons</taxon>
        <taxon>Gunneridae</taxon>
        <taxon>Pentapetalae</taxon>
        <taxon>rosids</taxon>
        <taxon>malvids</taxon>
        <taxon>Sapindales</taxon>
        <taxon>Sapindaceae</taxon>
        <taxon>Xanthoceroideae</taxon>
        <taxon>Xanthoceras</taxon>
    </lineage>
</organism>
<protein>
    <recommendedName>
        <fullName evidence="4">CCHC-type domain-containing protein</fullName>
    </recommendedName>
</protein>
<evidence type="ECO:0000313" key="3">
    <source>
        <dbReference type="Proteomes" id="UP000827721"/>
    </source>
</evidence>